<sequence length="718" mass="82998">MNAGKSTEPVEHTSKQVATSSNHHEERTEEAFYPPERSVCVCPLPTSISRAELVCFLHQFGTVKREQFRRKSFIIEYYNSKPVELLLSKVHWFQGEKLCLRRKGEFDNETIPKKKKHSPSQIEAAKKAAENADPISYVNINHVLDNKVAFDKEMTALLNEIQLSNEELMGRYKVICPHLNEIFRPTFPECQIFSFGSTVAELSFKECDLDIYMYLGRVGLPPIFNQPNVPQQMITAMIFKKVRKVMYSLRYIFTDIIAIPKAKTPIIKFRYLPTNVCCDISFKNGLGVYKSHFLKYCATHEPRLKPLMLLIKYWAKHLGISGGGRISNYGLVCLVIFYFQNVNLLPPLLELQKNCRPVVINGWQVNFNENTPIPPTTNNCSIPQLLHDFFSFYAEFTFNSFVLCLLDGKIYRAIEFGQVHNLPNYMNRYKSYVLENNARKLDVNRPMCVQDPFELDQNTTAITSERVLVAFQRCCMFSLDVCNAVREKNYDNLLKTLFGTVPPNMVPPKKKKKVYKGVITVGRSIKAGLPEDFEQRTDIVDKDQYIRENWYHVVFNLIKDIYEKVFKLQVNVFLDLETKQKQIEPLSHMHIRNNQTITFHCAGNQCVWKNRKKNNKTLLDVQLSALEKEAIVSDKVLEQLSKQNNDGAQLLSFICALEKKVDPVAVAITMHDESADKSVYRQFECFADSMTSKIIEKTLLHMLQFQKTYSQLLQNKQP</sequence>
<keyword evidence="6" id="KW-0479">Metal-binding</keyword>
<dbReference type="InterPro" id="IPR002058">
    <property type="entry name" value="PAP_assoc"/>
</dbReference>
<evidence type="ECO:0000259" key="10">
    <source>
        <dbReference type="Pfam" id="PF03828"/>
    </source>
</evidence>
<dbReference type="Pfam" id="PF22600">
    <property type="entry name" value="MTPAP-like_central"/>
    <property type="match status" value="1"/>
</dbReference>
<dbReference type="InterPro" id="IPR043519">
    <property type="entry name" value="NT_sf"/>
</dbReference>
<keyword evidence="12" id="KW-1185">Reference proteome</keyword>
<dbReference type="PANTHER" id="PTHR12271:SF40">
    <property type="entry name" value="POLY(A) RNA POLYMERASE GLD2"/>
    <property type="match status" value="1"/>
</dbReference>
<dbReference type="GO" id="GO:0005737">
    <property type="term" value="C:cytoplasm"/>
    <property type="evidence" value="ECO:0007669"/>
    <property type="project" value="UniProtKB-SubCell"/>
</dbReference>
<evidence type="ECO:0000256" key="6">
    <source>
        <dbReference type="ARBA" id="ARBA00022723"/>
    </source>
</evidence>
<feature type="region of interest" description="Disordered" evidence="9">
    <location>
        <begin position="1"/>
        <end position="30"/>
    </location>
</feature>
<feature type="domain" description="PAP-associated" evidence="10">
    <location>
        <begin position="383"/>
        <end position="456"/>
    </location>
</feature>
<dbReference type="Proteomes" id="UP000515204">
    <property type="component" value="Unplaced"/>
</dbReference>
<evidence type="ECO:0000256" key="5">
    <source>
        <dbReference type="ARBA" id="ARBA00022679"/>
    </source>
</evidence>
<dbReference type="SUPFAM" id="SSF81301">
    <property type="entry name" value="Nucleotidyltransferase"/>
    <property type="match status" value="1"/>
</dbReference>
<dbReference type="SUPFAM" id="SSF81631">
    <property type="entry name" value="PAP/OAS1 substrate-binding domain"/>
    <property type="match status" value="1"/>
</dbReference>
<organism evidence="12 13">
    <name type="scientific">Dinoponera quadriceps</name>
    <name type="common">South American ant</name>
    <dbReference type="NCBI Taxonomy" id="609295"/>
    <lineage>
        <taxon>Eukaryota</taxon>
        <taxon>Metazoa</taxon>
        <taxon>Ecdysozoa</taxon>
        <taxon>Arthropoda</taxon>
        <taxon>Hexapoda</taxon>
        <taxon>Insecta</taxon>
        <taxon>Pterygota</taxon>
        <taxon>Neoptera</taxon>
        <taxon>Endopterygota</taxon>
        <taxon>Hymenoptera</taxon>
        <taxon>Apocrita</taxon>
        <taxon>Aculeata</taxon>
        <taxon>Formicoidea</taxon>
        <taxon>Formicidae</taxon>
        <taxon>Ponerinae</taxon>
        <taxon>Ponerini</taxon>
        <taxon>Dinoponera</taxon>
    </lineage>
</organism>
<dbReference type="InterPro" id="IPR054708">
    <property type="entry name" value="MTPAP-like_central"/>
</dbReference>
<dbReference type="CDD" id="cd05402">
    <property type="entry name" value="NT_PAP_TUTase"/>
    <property type="match status" value="1"/>
</dbReference>
<dbReference type="OrthoDB" id="407432at2759"/>
<accession>A0A6P3XJ94</accession>
<feature type="domain" description="Poly(A) RNA polymerase mitochondrial-like central palm" evidence="11">
    <location>
        <begin position="150"/>
        <end position="296"/>
    </location>
</feature>
<dbReference type="Pfam" id="PF03828">
    <property type="entry name" value="PAP_assoc"/>
    <property type="match status" value="1"/>
</dbReference>
<evidence type="ECO:0000313" key="13">
    <source>
        <dbReference type="RefSeq" id="XP_014478078.1"/>
    </source>
</evidence>
<comment type="subcellular location">
    <subcellularLocation>
        <location evidence="3">Cytoplasm</location>
    </subcellularLocation>
</comment>
<keyword evidence="7" id="KW-0460">Magnesium</keyword>
<dbReference type="PANTHER" id="PTHR12271">
    <property type="entry name" value="POLY A POLYMERASE CID PAP -RELATED"/>
    <property type="match status" value="1"/>
</dbReference>
<evidence type="ECO:0000313" key="12">
    <source>
        <dbReference type="Proteomes" id="UP000515204"/>
    </source>
</evidence>
<comment type="cofactor">
    <cofactor evidence="2">
        <name>Mg(2+)</name>
        <dbReference type="ChEBI" id="CHEBI:18420"/>
    </cofactor>
</comment>
<evidence type="ECO:0000256" key="3">
    <source>
        <dbReference type="ARBA" id="ARBA00004496"/>
    </source>
</evidence>
<dbReference type="RefSeq" id="XP_014478078.1">
    <property type="nucleotide sequence ID" value="XM_014622592.1"/>
</dbReference>
<dbReference type="GO" id="GO:0046872">
    <property type="term" value="F:metal ion binding"/>
    <property type="evidence" value="ECO:0007669"/>
    <property type="project" value="UniProtKB-KW"/>
</dbReference>
<name>A0A6P3XJ94_DINQU</name>
<evidence type="ECO:0000256" key="1">
    <source>
        <dbReference type="ARBA" id="ARBA00001936"/>
    </source>
</evidence>
<dbReference type="GO" id="GO:1990817">
    <property type="term" value="F:poly(A) RNA polymerase activity"/>
    <property type="evidence" value="ECO:0007669"/>
    <property type="project" value="UniProtKB-ARBA"/>
</dbReference>
<gene>
    <name evidence="13" type="primary">LOC106746239</name>
</gene>
<keyword evidence="4" id="KW-0963">Cytoplasm</keyword>
<comment type="similarity">
    <text evidence="8">Belongs to the DNA polymerase type-B-like family. GLD2 subfamily.</text>
</comment>
<evidence type="ECO:0000256" key="2">
    <source>
        <dbReference type="ARBA" id="ARBA00001946"/>
    </source>
</evidence>
<dbReference type="GO" id="GO:0031123">
    <property type="term" value="P:RNA 3'-end processing"/>
    <property type="evidence" value="ECO:0007669"/>
    <property type="project" value="TreeGrafter"/>
</dbReference>
<comment type="cofactor">
    <cofactor evidence="1">
        <name>Mn(2+)</name>
        <dbReference type="ChEBI" id="CHEBI:29035"/>
    </cofactor>
</comment>
<reference evidence="13" key="1">
    <citation type="submission" date="2025-08" db="UniProtKB">
        <authorList>
            <consortium name="RefSeq"/>
        </authorList>
    </citation>
    <scope>IDENTIFICATION</scope>
</reference>
<evidence type="ECO:0000256" key="4">
    <source>
        <dbReference type="ARBA" id="ARBA00022490"/>
    </source>
</evidence>
<proteinExistence type="inferred from homology"/>
<evidence type="ECO:0000256" key="8">
    <source>
        <dbReference type="ARBA" id="ARBA00038491"/>
    </source>
</evidence>
<protein>
    <submittedName>
        <fullName evidence="13">Speckle targeted PIP5K1A-regulated poly(A) polymerase-like isoform X1</fullName>
    </submittedName>
</protein>
<evidence type="ECO:0000256" key="7">
    <source>
        <dbReference type="ARBA" id="ARBA00022842"/>
    </source>
</evidence>
<dbReference type="Gene3D" id="1.10.1410.10">
    <property type="match status" value="1"/>
</dbReference>
<keyword evidence="5" id="KW-0808">Transferase</keyword>
<dbReference type="Gene3D" id="3.30.460.10">
    <property type="entry name" value="Beta Polymerase, domain 2"/>
    <property type="match status" value="1"/>
</dbReference>
<dbReference type="KEGG" id="dqu:106746239"/>
<evidence type="ECO:0000256" key="9">
    <source>
        <dbReference type="SAM" id="MobiDB-lite"/>
    </source>
</evidence>
<evidence type="ECO:0000259" key="11">
    <source>
        <dbReference type="Pfam" id="PF22600"/>
    </source>
</evidence>
<dbReference type="AlphaFoldDB" id="A0A6P3XJ94"/>
<dbReference type="GeneID" id="106746239"/>